<evidence type="ECO:0000256" key="5">
    <source>
        <dbReference type="ARBA" id="ARBA00022763"/>
    </source>
</evidence>
<feature type="domain" description="Uracil-DNA glycosylase-like" evidence="10">
    <location>
        <begin position="309"/>
        <end position="472"/>
    </location>
</feature>
<evidence type="ECO:0000256" key="9">
    <source>
        <dbReference type="ARBA" id="ARBA00023204"/>
    </source>
</evidence>
<dbReference type="InterPro" id="IPR051536">
    <property type="entry name" value="UDG_Type-4/5"/>
</dbReference>
<dbReference type="NCBIfam" id="TIGR03915">
    <property type="entry name" value="SAM_7_link_chp"/>
    <property type="match status" value="1"/>
</dbReference>
<keyword evidence="8" id="KW-0411">Iron-sulfur</keyword>
<dbReference type="InterPro" id="IPR025404">
    <property type="entry name" value="DUF4130"/>
</dbReference>
<dbReference type="PANTHER" id="PTHR33693">
    <property type="entry name" value="TYPE-5 URACIL-DNA GLYCOSYLASE"/>
    <property type="match status" value="1"/>
</dbReference>
<dbReference type="GO" id="GO:0051539">
    <property type="term" value="F:4 iron, 4 sulfur cluster binding"/>
    <property type="evidence" value="ECO:0007669"/>
    <property type="project" value="UniProtKB-KW"/>
</dbReference>
<dbReference type="GO" id="GO:0006281">
    <property type="term" value="P:DNA repair"/>
    <property type="evidence" value="ECO:0007669"/>
    <property type="project" value="UniProtKB-KW"/>
</dbReference>
<evidence type="ECO:0000256" key="8">
    <source>
        <dbReference type="ARBA" id="ARBA00023014"/>
    </source>
</evidence>
<evidence type="ECO:0000259" key="10">
    <source>
        <dbReference type="SMART" id="SM00986"/>
    </source>
</evidence>
<proteinExistence type="inferred from homology"/>
<keyword evidence="7" id="KW-0408">Iron</keyword>
<dbReference type="GO" id="GO:0097506">
    <property type="term" value="F:deaminated base DNA N-glycosylase activity"/>
    <property type="evidence" value="ECO:0007669"/>
    <property type="project" value="UniProtKB-ARBA"/>
</dbReference>
<evidence type="ECO:0000256" key="3">
    <source>
        <dbReference type="ARBA" id="ARBA00022485"/>
    </source>
</evidence>
<evidence type="ECO:0000313" key="11">
    <source>
        <dbReference type="EMBL" id="CUH98267.1"/>
    </source>
</evidence>
<dbReference type="PANTHER" id="PTHR33693:SF9">
    <property type="entry name" value="TYPE-4 URACIL-DNA GLYCOSYLASE"/>
    <property type="match status" value="1"/>
</dbReference>
<dbReference type="RefSeq" id="WP_058284520.1">
    <property type="nucleotide sequence ID" value="NZ_CYSR01000004.1"/>
</dbReference>
<dbReference type="EMBL" id="CYSR01000004">
    <property type="protein sequence ID" value="CUH98267.1"/>
    <property type="molecule type" value="Genomic_DNA"/>
</dbReference>
<dbReference type="SMART" id="SM00987">
    <property type="entry name" value="UreE_C"/>
    <property type="match status" value="1"/>
</dbReference>
<evidence type="ECO:0000256" key="1">
    <source>
        <dbReference type="ARBA" id="ARBA00006521"/>
    </source>
</evidence>
<keyword evidence="3" id="KW-0004">4Fe-4S</keyword>
<dbReference type="InterPro" id="IPR036895">
    <property type="entry name" value="Uracil-DNA_glycosylase-like_sf"/>
</dbReference>
<protein>
    <recommendedName>
        <fullName evidence="2">Type-4 uracil-DNA glycosylase</fullName>
    </recommendedName>
</protein>
<organism evidence="11 12">
    <name type="scientific">Leisingera aquaemixtae</name>
    <dbReference type="NCBI Taxonomy" id="1396826"/>
    <lineage>
        <taxon>Bacteria</taxon>
        <taxon>Pseudomonadati</taxon>
        <taxon>Pseudomonadota</taxon>
        <taxon>Alphaproteobacteria</taxon>
        <taxon>Rhodobacterales</taxon>
        <taxon>Roseobacteraceae</taxon>
        <taxon>Leisingera</taxon>
    </lineage>
</organism>
<dbReference type="SMART" id="SM00986">
    <property type="entry name" value="UDG"/>
    <property type="match status" value="1"/>
</dbReference>
<dbReference type="NCBIfam" id="TIGR00758">
    <property type="entry name" value="UDG_fam4"/>
    <property type="match status" value="1"/>
</dbReference>
<evidence type="ECO:0000256" key="6">
    <source>
        <dbReference type="ARBA" id="ARBA00022801"/>
    </source>
</evidence>
<dbReference type="GO" id="GO:0046872">
    <property type="term" value="F:metal ion binding"/>
    <property type="evidence" value="ECO:0007669"/>
    <property type="project" value="UniProtKB-KW"/>
</dbReference>
<keyword evidence="5" id="KW-0227">DNA damage</keyword>
<keyword evidence="9" id="KW-0234">DNA repair</keyword>
<dbReference type="STRING" id="1396826.PHA8399_00381"/>
<keyword evidence="6" id="KW-0378">Hydrolase</keyword>
<dbReference type="InterPro" id="IPR005273">
    <property type="entry name" value="Ura-DNA_glyco_family4"/>
</dbReference>
<dbReference type="Pfam" id="PF03167">
    <property type="entry name" value="UDG"/>
    <property type="match status" value="1"/>
</dbReference>
<dbReference type="Proteomes" id="UP000051326">
    <property type="component" value="Unassembled WGS sequence"/>
</dbReference>
<dbReference type="Gene3D" id="3.40.470.10">
    <property type="entry name" value="Uracil-DNA glycosylase-like domain"/>
    <property type="match status" value="1"/>
</dbReference>
<evidence type="ECO:0000256" key="4">
    <source>
        <dbReference type="ARBA" id="ARBA00022723"/>
    </source>
</evidence>
<dbReference type="InterPro" id="IPR005122">
    <property type="entry name" value="Uracil-DNA_glycosylase-like"/>
</dbReference>
<dbReference type="InterPro" id="IPR023875">
    <property type="entry name" value="DNA_repair_put"/>
</dbReference>
<sequence>MQVVSLPSIGTAAAWREAARGYLSAGEPPEDLRWHCGAPGEAGLFDTAAAPPAPARSVAVPRSFVNLAESVSWHSDPARFDRLYAFLWRLKDAPQLMSDRGDAQLAHLRRMEKSVHRCQHKMKAFVRFRETGSPEAARRSFAAWFEPEHRTVEPTAPFFARRFGDMDWRILTPDVCAVFEGGVLRFEPGAPKPGLPEDASEALWLTYFRNIFNPARLKVKAMQSEMPKKYWRNMPEAAAIPELIATAPARARAMAEAAPTLPPARTARVQAAAEQAAAEHWAGPQDGLAAALAGCTRCPLHCAATQAVPGEGPQDAALMLVGEQPGDREDLTGRPFVGPAGQLLDAVAAEAGVAREAVYLTNAVKHFKFRPQGRRRLHQRPDAGEVQRCRWWLDAEVKLVQPRLIVAMGATAALALTGSGGSLMARRGTVESGRQGVPVLLTLHPAHILRTPDPAAQARLRGLLRSDLAAARARAGLALPAAQAGQAGQVA</sequence>
<dbReference type="AlphaFoldDB" id="A0A0P1H5X2"/>
<accession>A0A0P1H5X2</accession>
<dbReference type="NCBIfam" id="TIGR03914">
    <property type="entry name" value="UDG_fam_dom"/>
    <property type="match status" value="1"/>
</dbReference>
<gene>
    <name evidence="11" type="ORF">PHA8399_00381</name>
</gene>
<keyword evidence="4" id="KW-0479">Metal-binding</keyword>
<dbReference type="SUPFAM" id="SSF52141">
    <property type="entry name" value="Uracil-DNA glycosylase-like"/>
    <property type="match status" value="1"/>
</dbReference>
<comment type="similarity">
    <text evidence="1">Belongs to the uracil-DNA glycosylase (UDG) superfamily. Type 4 (UDGa) family.</text>
</comment>
<name>A0A0P1H5X2_9RHOB</name>
<evidence type="ECO:0000313" key="12">
    <source>
        <dbReference type="Proteomes" id="UP000051326"/>
    </source>
</evidence>
<evidence type="ECO:0000256" key="7">
    <source>
        <dbReference type="ARBA" id="ARBA00023004"/>
    </source>
</evidence>
<reference evidence="11 12" key="1">
    <citation type="submission" date="2015-09" db="EMBL/GenBank/DDBJ databases">
        <authorList>
            <consortium name="Swine Surveillance"/>
        </authorList>
    </citation>
    <scope>NUCLEOTIDE SEQUENCE [LARGE SCALE GENOMIC DNA]</scope>
    <source>
        <strain evidence="11 12">CECT 8399</strain>
    </source>
</reference>
<dbReference type="CDD" id="cd10030">
    <property type="entry name" value="UDG-F4_TTUDGA_SPO1dp_like"/>
    <property type="match status" value="1"/>
</dbReference>
<dbReference type="Pfam" id="PF13566">
    <property type="entry name" value="DUF4130"/>
    <property type="match status" value="1"/>
</dbReference>
<evidence type="ECO:0000256" key="2">
    <source>
        <dbReference type="ARBA" id="ARBA00019403"/>
    </source>
</evidence>